<evidence type="ECO:0000313" key="1">
    <source>
        <dbReference type="EMBL" id="KWA83848.1"/>
    </source>
</evidence>
<protein>
    <submittedName>
        <fullName evidence="1">Uncharacterized protein</fullName>
    </submittedName>
</protein>
<accession>A0A106QBJ8</accession>
<dbReference type="RefSeq" id="WP_060192082.1">
    <property type="nucleotide sequence ID" value="NZ_LPHD01000049.1"/>
</dbReference>
<dbReference type="EMBL" id="LPHD01000049">
    <property type="protein sequence ID" value="KWA83848.1"/>
    <property type="molecule type" value="Genomic_DNA"/>
</dbReference>
<organism evidence="1 2">
    <name type="scientific">Burkholderia ubonensis</name>
    <dbReference type="NCBI Taxonomy" id="101571"/>
    <lineage>
        <taxon>Bacteria</taxon>
        <taxon>Pseudomonadati</taxon>
        <taxon>Pseudomonadota</taxon>
        <taxon>Betaproteobacteria</taxon>
        <taxon>Burkholderiales</taxon>
        <taxon>Burkholderiaceae</taxon>
        <taxon>Burkholderia</taxon>
        <taxon>Burkholderia cepacia complex</taxon>
    </lineage>
</organism>
<sequence>MGQAKLRGSREDRIAQAQAAQVKEEPINVPCKTCKEPLNGFEFLKSTPAGAAWQKTCKCGAVTTALVQAKNSTLQRTFKATLGMTEDIVGKDKAKVSVSFLEKSVDTIETGLIRLG</sequence>
<reference evidence="1 2" key="1">
    <citation type="submission" date="2015-11" db="EMBL/GenBank/DDBJ databases">
        <title>Expanding the genomic diversity of Burkholderia species for the development of highly accurate diagnostics.</title>
        <authorList>
            <person name="Sahl J."/>
            <person name="Keim P."/>
            <person name="Wagner D."/>
        </authorList>
    </citation>
    <scope>NUCLEOTIDE SEQUENCE [LARGE SCALE GENOMIC DNA]</scope>
    <source>
        <strain evidence="1 2">MSMB2087WGS</strain>
    </source>
</reference>
<gene>
    <name evidence="1" type="ORF">WL29_21010</name>
</gene>
<comment type="caution">
    <text evidence="1">The sequence shown here is derived from an EMBL/GenBank/DDBJ whole genome shotgun (WGS) entry which is preliminary data.</text>
</comment>
<dbReference type="Proteomes" id="UP000060630">
    <property type="component" value="Unassembled WGS sequence"/>
</dbReference>
<proteinExistence type="predicted"/>
<name>A0A106QBJ8_9BURK</name>
<dbReference type="AlphaFoldDB" id="A0A106QBJ8"/>
<evidence type="ECO:0000313" key="2">
    <source>
        <dbReference type="Proteomes" id="UP000060630"/>
    </source>
</evidence>